<evidence type="ECO:0000256" key="1">
    <source>
        <dbReference type="SAM" id="MobiDB-lite"/>
    </source>
</evidence>
<name>U4LFN2_PYROM</name>
<feature type="compositionally biased region" description="Acidic residues" evidence="1">
    <location>
        <begin position="1"/>
        <end position="16"/>
    </location>
</feature>
<dbReference type="AlphaFoldDB" id="U4LFN2"/>
<feature type="compositionally biased region" description="Polar residues" evidence="1">
    <location>
        <begin position="202"/>
        <end position="229"/>
    </location>
</feature>
<keyword evidence="3" id="KW-1185">Reference proteome</keyword>
<dbReference type="EMBL" id="HF935944">
    <property type="protein sequence ID" value="CCX14267.1"/>
    <property type="molecule type" value="Genomic_DNA"/>
</dbReference>
<organism evidence="2 3">
    <name type="scientific">Pyronema omphalodes (strain CBS 100304)</name>
    <name type="common">Pyronema confluens</name>
    <dbReference type="NCBI Taxonomy" id="1076935"/>
    <lineage>
        <taxon>Eukaryota</taxon>
        <taxon>Fungi</taxon>
        <taxon>Dikarya</taxon>
        <taxon>Ascomycota</taxon>
        <taxon>Pezizomycotina</taxon>
        <taxon>Pezizomycetes</taxon>
        <taxon>Pezizales</taxon>
        <taxon>Pyronemataceae</taxon>
        <taxon>Pyronema</taxon>
    </lineage>
</organism>
<protein>
    <submittedName>
        <fullName evidence="2">Uncharacterized protein</fullName>
    </submittedName>
</protein>
<dbReference type="OrthoDB" id="1918685at2759"/>
<gene>
    <name evidence="2" type="ORF">PCON_13860</name>
</gene>
<evidence type="ECO:0000313" key="2">
    <source>
        <dbReference type="EMBL" id="CCX14267.1"/>
    </source>
</evidence>
<sequence>MDDDDDYDDDDADSDDSLLLSIKKKNRLSKEKENTKGQPKAGEQSGTKGNLQKKADKRPGPANKAKKTMAGTSLPKTTVPSKRPLSNKSSSPPPPRPRKRTTAAATSDQESFIREPAATEFPKLFKHMQAVYRSNHRRAADVKAPPAEQLNLVKVGGSRPTTTLSIADIRPQPTSAATEGNGSAMEPVSSAKRKQTSPEGDINTSVSAQLDQVSGSNPMPQVESGSANDQLAPPAKRHRSEMDQLSRTNVSRDDTPSRLLDEELFGPEPNSPAPSQGLPMSSEANTSSEKSRQADPIFECELLYGPSASTAASLGKVKFLGLSNDFLVMMSELQLEKLWVSRSLDTCFLLHEFLSEYKLPEEYGDIHCENPRRFVDACSAFGGVGVIPHEKFTMMIFPTSRDDLRAPFHLPQQRVQTELRFILYPPLDLDIPDPIPEESVFHKAYDEGFNHYLPYLLSSCVGYTNLLREKPNKDNDNYILFYCPEIARAERIELEKALNLVGYKSGASDIQILNMFRCTENRKKMFVTVFVHVSLRGQIHLLPPQVNQLVKRVNVRFQFFGSALELSLDSDERILKTVEDPFWLFGTLVLLTPRFLANNSVGIEKMLEYWQVKPLSATLCVPIQTIMRIEKFIVNRVTNKVEGERHLKALYRLADLIAKGQALELPIFSTKRELEPGELDIDDTPSLSNALPSIYDIVDQFLYFQTDEKAQLYRKFGIVHSHGEAMQLHKIRELFPQMDLVDPDSIDRVYLAKSPQQPPK</sequence>
<accession>U4LFN2</accession>
<feature type="region of interest" description="Disordered" evidence="1">
    <location>
        <begin position="1"/>
        <end position="120"/>
    </location>
</feature>
<proteinExistence type="predicted"/>
<feature type="compositionally biased region" description="Polar residues" evidence="1">
    <location>
        <begin position="70"/>
        <end position="79"/>
    </location>
</feature>
<reference evidence="2 3" key="1">
    <citation type="journal article" date="2013" name="PLoS Genet.">
        <title>The genome and development-dependent transcriptomes of Pyronema confluens: a window into fungal evolution.</title>
        <authorList>
            <person name="Traeger S."/>
            <person name="Altegoer F."/>
            <person name="Freitag M."/>
            <person name="Gabaldon T."/>
            <person name="Kempken F."/>
            <person name="Kumar A."/>
            <person name="Marcet-Houben M."/>
            <person name="Poggeler S."/>
            <person name="Stajich J.E."/>
            <person name="Nowrousian M."/>
        </authorList>
    </citation>
    <scope>NUCLEOTIDE SEQUENCE [LARGE SCALE GENOMIC DNA]</scope>
    <source>
        <strain evidence="3">CBS 100304</strain>
        <tissue evidence="2">Vegetative mycelium</tissue>
    </source>
</reference>
<feature type="compositionally biased region" description="Polar residues" evidence="1">
    <location>
        <begin position="172"/>
        <end position="181"/>
    </location>
</feature>
<feature type="region of interest" description="Disordered" evidence="1">
    <location>
        <begin position="135"/>
        <end position="291"/>
    </location>
</feature>
<feature type="compositionally biased region" description="Basic and acidic residues" evidence="1">
    <location>
        <begin position="240"/>
        <end position="261"/>
    </location>
</feature>
<dbReference type="Proteomes" id="UP000018144">
    <property type="component" value="Unassembled WGS sequence"/>
</dbReference>
<evidence type="ECO:0000313" key="3">
    <source>
        <dbReference type="Proteomes" id="UP000018144"/>
    </source>
</evidence>
<feature type="compositionally biased region" description="Low complexity" evidence="1">
    <location>
        <begin position="80"/>
        <end position="90"/>
    </location>
</feature>
<feature type="compositionally biased region" description="Polar residues" evidence="1">
    <location>
        <begin position="278"/>
        <end position="288"/>
    </location>
</feature>
<dbReference type="STRING" id="1076935.U4LFN2"/>